<comment type="caution">
    <text evidence="2">The sequence shown here is derived from an EMBL/GenBank/DDBJ whole genome shotgun (WGS) entry which is preliminary data.</text>
</comment>
<dbReference type="GO" id="GO:0016788">
    <property type="term" value="F:hydrolase activity, acting on ester bonds"/>
    <property type="evidence" value="ECO:0007669"/>
    <property type="project" value="InterPro"/>
</dbReference>
<dbReference type="Pfam" id="PF07463">
    <property type="entry name" value="NUMOD4"/>
    <property type="match status" value="1"/>
</dbReference>
<dbReference type="AlphaFoldDB" id="A0A3T4YSH8"/>
<dbReference type="SUPFAM" id="SSF54060">
    <property type="entry name" value="His-Me finger endonucleases"/>
    <property type="match status" value="1"/>
</dbReference>
<dbReference type="InterPro" id="IPR001387">
    <property type="entry name" value="Cro/C1-type_HTH"/>
</dbReference>
<dbReference type="Pfam" id="PF13392">
    <property type="entry name" value="HNH_3"/>
    <property type="match status" value="1"/>
</dbReference>
<dbReference type="Gene3D" id="3.90.75.20">
    <property type="match status" value="1"/>
</dbReference>
<dbReference type="EMBL" id="DAAQYE010000030">
    <property type="protein sequence ID" value="HAE1359943.1"/>
    <property type="molecule type" value="Genomic_DNA"/>
</dbReference>
<organism evidence="2">
    <name type="scientific">Salmonella enterica I</name>
    <dbReference type="NCBI Taxonomy" id="59201"/>
    <lineage>
        <taxon>Bacteria</taxon>
        <taxon>Pseudomonadati</taxon>
        <taxon>Pseudomonadota</taxon>
        <taxon>Gammaproteobacteria</taxon>
        <taxon>Enterobacterales</taxon>
        <taxon>Enterobacteriaceae</taxon>
        <taxon>Salmonella</taxon>
    </lineage>
</organism>
<evidence type="ECO:0000313" key="2">
    <source>
        <dbReference type="EMBL" id="HAE1359943.1"/>
    </source>
</evidence>
<proteinExistence type="predicted"/>
<feature type="domain" description="HNH nuclease" evidence="1">
    <location>
        <begin position="65"/>
        <end position="113"/>
    </location>
</feature>
<sequence>MLSENAKDIPGYEGLYAVTEDGRVYSHSRVVKAAYGSTQLRKGRWLKQHENNKGYLYLPLSVDGIKVKWLVHRLVALAFAPNPEGKPFINHIDNNPKNNNASNLEWCTQKENMKHCSSQGRVKFPALKGESNPISKLSYEQVIEIKKSKGVNQRELAKKYCVSQTVIHNIQSGKSWRHVNG</sequence>
<dbReference type="InterPro" id="IPR010902">
    <property type="entry name" value="NUMOD4"/>
</dbReference>
<dbReference type="InterPro" id="IPR003615">
    <property type="entry name" value="HNH_nuc"/>
</dbReference>
<dbReference type="SMART" id="SM00507">
    <property type="entry name" value="HNHc"/>
    <property type="match status" value="1"/>
</dbReference>
<dbReference type="InterPro" id="IPR044925">
    <property type="entry name" value="His-Me_finger_sf"/>
</dbReference>
<evidence type="ECO:0000259" key="1">
    <source>
        <dbReference type="SMART" id="SM00507"/>
    </source>
</evidence>
<dbReference type="InterPro" id="IPR010982">
    <property type="entry name" value="Lambda_DNA-bd_dom_sf"/>
</dbReference>
<dbReference type="SUPFAM" id="SSF47413">
    <property type="entry name" value="lambda repressor-like DNA-binding domains"/>
    <property type="match status" value="1"/>
</dbReference>
<reference evidence="2" key="2">
    <citation type="submission" date="2019-10" db="EMBL/GenBank/DDBJ databases">
        <authorList>
            <consortium name="NCBI Pathogen Detection Project"/>
        </authorList>
    </citation>
    <scope>NUCLEOTIDE SEQUENCE</scope>
    <source>
        <strain evidence="2">Salmonella enterica</strain>
    </source>
</reference>
<protein>
    <submittedName>
        <fullName evidence="2">Endodeoxyribonuclease</fullName>
    </submittedName>
</protein>
<dbReference type="GO" id="GO:0003677">
    <property type="term" value="F:DNA binding"/>
    <property type="evidence" value="ECO:0007669"/>
    <property type="project" value="InterPro"/>
</dbReference>
<dbReference type="Gene3D" id="1.10.260.40">
    <property type="entry name" value="lambda repressor-like DNA-binding domains"/>
    <property type="match status" value="1"/>
</dbReference>
<dbReference type="CDD" id="cd00093">
    <property type="entry name" value="HTH_XRE"/>
    <property type="match status" value="1"/>
</dbReference>
<name>A0A3T4YSH8_SALET</name>
<accession>A0A3T4YSH8</accession>
<gene>
    <name evidence="2" type="ORF">G2988_21155</name>
</gene>
<reference evidence="2" key="1">
    <citation type="journal article" date="2018" name="Genome Biol.">
        <title>SKESA: strategic k-mer extension for scrupulous assemblies.</title>
        <authorList>
            <person name="Souvorov A."/>
            <person name="Agarwala R."/>
            <person name="Lipman D.J."/>
        </authorList>
    </citation>
    <scope>NUCLEOTIDE SEQUENCE</scope>
    <source>
        <strain evidence="2">Salmonella enterica</strain>
    </source>
</reference>